<keyword evidence="1" id="KW-1133">Transmembrane helix</keyword>
<keyword evidence="1" id="KW-0812">Transmembrane</keyword>
<feature type="transmembrane region" description="Helical" evidence="1">
    <location>
        <begin position="61"/>
        <end position="82"/>
    </location>
</feature>
<feature type="transmembrane region" description="Helical" evidence="1">
    <location>
        <begin position="102"/>
        <end position="121"/>
    </location>
</feature>
<evidence type="ECO:0000256" key="1">
    <source>
        <dbReference type="SAM" id="Phobius"/>
    </source>
</evidence>
<accession>A0A3S0RGL5</accession>
<name>A0A3S0RGL5_9GAMM</name>
<dbReference type="AlphaFoldDB" id="A0A3S0RGL5"/>
<reference evidence="2 3" key="1">
    <citation type="submission" date="2018-12" db="EMBL/GenBank/DDBJ databases">
        <title>Dyella dinghuensis sp. nov. DHOA06 and Dyella choica sp. nov. 4M-K27, isolated from forest soil.</title>
        <authorList>
            <person name="Qiu L.-H."/>
            <person name="Gao Z.-H."/>
        </authorList>
    </citation>
    <scope>NUCLEOTIDE SEQUENCE [LARGE SCALE GENOMIC DNA]</scope>
    <source>
        <strain evidence="2 3">DHOA06</strain>
    </source>
</reference>
<comment type="caution">
    <text evidence="2">The sequence shown here is derived from an EMBL/GenBank/DDBJ whole genome shotgun (WGS) entry which is preliminary data.</text>
</comment>
<dbReference type="Proteomes" id="UP000267077">
    <property type="component" value="Unassembled WGS sequence"/>
</dbReference>
<evidence type="ECO:0000313" key="2">
    <source>
        <dbReference type="EMBL" id="RUL66850.1"/>
    </source>
</evidence>
<protein>
    <submittedName>
        <fullName evidence="2">Uncharacterized protein</fullName>
    </submittedName>
</protein>
<keyword evidence="1" id="KW-0472">Membrane</keyword>
<dbReference type="OrthoDB" id="9803673at2"/>
<feature type="transmembrane region" description="Helical" evidence="1">
    <location>
        <begin position="28"/>
        <end position="49"/>
    </location>
</feature>
<organism evidence="2 3">
    <name type="scientific">Dyella dinghuensis</name>
    <dbReference type="NCBI Taxonomy" id="1920169"/>
    <lineage>
        <taxon>Bacteria</taxon>
        <taxon>Pseudomonadati</taxon>
        <taxon>Pseudomonadota</taxon>
        <taxon>Gammaproteobacteria</taxon>
        <taxon>Lysobacterales</taxon>
        <taxon>Rhodanobacteraceae</taxon>
        <taxon>Dyella</taxon>
    </lineage>
</organism>
<dbReference type="EMBL" id="RYZR01000002">
    <property type="protein sequence ID" value="RUL66850.1"/>
    <property type="molecule type" value="Genomic_DNA"/>
</dbReference>
<keyword evidence="3" id="KW-1185">Reference proteome</keyword>
<feature type="transmembrane region" description="Helical" evidence="1">
    <location>
        <begin position="133"/>
        <end position="149"/>
    </location>
</feature>
<gene>
    <name evidence="2" type="ORF">EKH79_02065</name>
</gene>
<sequence>MGMIVGLALTHLLRHAARIVEHPKQTGIYWVHLVWAFSMFLFLLHFWWWEFRLASLQQWSFNLYMFVVIYALLLYLLCALIFPEQIAGYRDYRDYYYSRRAWFFGTLAVTYVIDYADTWVKGPDYLRSFGTEYAIRNGAYIVLCLVAIWTRRPRFHELFAVAGVIYQLSWIAREFETL</sequence>
<evidence type="ECO:0000313" key="3">
    <source>
        <dbReference type="Proteomes" id="UP000267077"/>
    </source>
</evidence>
<proteinExistence type="predicted"/>